<sequence length="75" mass="8224">MSLDNKDILSWGNSDENAETIVRDFCLDVAKIFSTHLPSDIGAQLCNIDNDLGTSKDAGYLTSKVVSLIETLLDY</sequence>
<evidence type="ECO:0000313" key="1">
    <source>
        <dbReference type="EMBL" id="CAH9091580.1"/>
    </source>
</evidence>
<reference evidence="1" key="1">
    <citation type="submission" date="2022-07" db="EMBL/GenBank/DDBJ databases">
        <authorList>
            <person name="Macas J."/>
            <person name="Novak P."/>
            <person name="Neumann P."/>
        </authorList>
    </citation>
    <scope>NUCLEOTIDE SEQUENCE</scope>
</reference>
<protein>
    <submittedName>
        <fullName evidence="1">Uncharacterized protein</fullName>
    </submittedName>
</protein>
<organism evidence="1 2">
    <name type="scientific">Cuscuta epithymum</name>
    <dbReference type="NCBI Taxonomy" id="186058"/>
    <lineage>
        <taxon>Eukaryota</taxon>
        <taxon>Viridiplantae</taxon>
        <taxon>Streptophyta</taxon>
        <taxon>Embryophyta</taxon>
        <taxon>Tracheophyta</taxon>
        <taxon>Spermatophyta</taxon>
        <taxon>Magnoliopsida</taxon>
        <taxon>eudicotyledons</taxon>
        <taxon>Gunneridae</taxon>
        <taxon>Pentapetalae</taxon>
        <taxon>asterids</taxon>
        <taxon>lamiids</taxon>
        <taxon>Solanales</taxon>
        <taxon>Convolvulaceae</taxon>
        <taxon>Cuscuteae</taxon>
        <taxon>Cuscuta</taxon>
        <taxon>Cuscuta subgen. Cuscuta</taxon>
    </lineage>
</organism>
<comment type="caution">
    <text evidence="1">The sequence shown here is derived from an EMBL/GenBank/DDBJ whole genome shotgun (WGS) entry which is preliminary data.</text>
</comment>
<dbReference type="AlphaFoldDB" id="A0AAV0D5E0"/>
<keyword evidence="2" id="KW-1185">Reference proteome</keyword>
<proteinExistence type="predicted"/>
<evidence type="ECO:0000313" key="2">
    <source>
        <dbReference type="Proteomes" id="UP001152523"/>
    </source>
</evidence>
<name>A0AAV0D5E0_9ASTE</name>
<feature type="non-terminal residue" evidence="1">
    <location>
        <position position="75"/>
    </location>
</feature>
<dbReference type="EMBL" id="CAMAPF010000069">
    <property type="protein sequence ID" value="CAH9091580.1"/>
    <property type="molecule type" value="Genomic_DNA"/>
</dbReference>
<accession>A0AAV0D5E0</accession>
<dbReference type="Proteomes" id="UP001152523">
    <property type="component" value="Unassembled WGS sequence"/>
</dbReference>
<gene>
    <name evidence="1" type="ORF">CEPIT_LOCUS11765</name>
</gene>